<dbReference type="AlphaFoldDB" id="A0AAN7LQ48"/>
<reference evidence="3 4" key="1">
    <citation type="journal article" date="2023" name="Hortic Res">
        <title>Pangenome of water caltrop reveals structural variations and asymmetric subgenome divergence after allopolyploidization.</title>
        <authorList>
            <person name="Zhang X."/>
            <person name="Chen Y."/>
            <person name="Wang L."/>
            <person name="Yuan Y."/>
            <person name="Fang M."/>
            <person name="Shi L."/>
            <person name="Lu R."/>
            <person name="Comes H.P."/>
            <person name="Ma Y."/>
            <person name="Chen Y."/>
            <person name="Huang G."/>
            <person name="Zhou Y."/>
            <person name="Zheng Z."/>
            <person name="Qiu Y."/>
        </authorList>
    </citation>
    <scope>NUCLEOTIDE SEQUENCE [LARGE SCALE GENOMIC DNA]</scope>
    <source>
        <strain evidence="3">F231</strain>
    </source>
</reference>
<comment type="similarity">
    <text evidence="1">Belongs to the sulfotransferase 1 family.</text>
</comment>
<organism evidence="3 4">
    <name type="scientific">Trapa natans</name>
    <name type="common">Water chestnut</name>
    <dbReference type="NCBI Taxonomy" id="22666"/>
    <lineage>
        <taxon>Eukaryota</taxon>
        <taxon>Viridiplantae</taxon>
        <taxon>Streptophyta</taxon>
        <taxon>Embryophyta</taxon>
        <taxon>Tracheophyta</taxon>
        <taxon>Spermatophyta</taxon>
        <taxon>Magnoliopsida</taxon>
        <taxon>eudicotyledons</taxon>
        <taxon>Gunneridae</taxon>
        <taxon>Pentapetalae</taxon>
        <taxon>rosids</taxon>
        <taxon>malvids</taxon>
        <taxon>Myrtales</taxon>
        <taxon>Lythraceae</taxon>
        <taxon>Trapa</taxon>
    </lineage>
</organism>
<dbReference type="GO" id="GO:0008146">
    <property type="term" value="F:sulfotransferase activity"/>
    <property type="evidence" value="ECO:0007669"/>
    <property type="project" value="InterPro"/>
</dbReference>
<dbReference type="SUPFAM" id="SSF52540">
    <property type="entry name" value="P-loop containing nucleoside triphosphate hydrolases"/>
    <property type="match status" value="1"/>
</dbReference>
<dbReference type="EMBL" id="JAXQNO010000011">
    <property type="protein sequence ID" value="KAK4788849.1"/>
    <property type="molecule type" value="Genomic_DNA"/>
</dbReference>
<feature type="domain" description="Sulfotransferase" evidence="2">
    <location>
        <begin position="8"/>
        <end position="57"/>
    </location>
</feature>
<dbReference type="Proteomes" id="UP001346149">
    <property type="component" value="Unassembled WGS sequence"/>
</dbReference>
<dbReference type="Gene3D" id="3.40.50.300">
    <property type="entry name" value="P-loop containing nucleotide triphosphate hydrolases"/>
    <property type="match status" value="1"/>
</dbReference>
<accession>A0AAN7LQ48</accession>
<sequence length="59" mass="7140">MIYYKASLEMPNKVMFLKYEEMKERPMELLRRVAEFLGCPFSEAVDEQVNEILRLLQLR</sequence>
<comment type="caution">
    <text evidence="3">The sequence shown here is derived from an EMBL/GenBank/DDBJ whole genome shotgun (WGS) entry which is preliminary data.</text>
</comment>
<proteinExistence type="inferred from homology"/>
<dbReference type="Pfam" id="PF00685">
    <property type="entry name" value="Sulfotransfer_1"/>
    <property type="match status" value="1"/>
</dbReference>
<dbReference type="EC" id="2.8.2.-" evidence="1"/>
<evidence type="ECO:0000313" key="3">
    <source>
        <dbReference type="EMBL" id="KAK4788849.1"/>
    </source>
</evidence>
<evidence type="ECO:0000259" key="2">
    <source>
        <dbReference type="Pfam" id="PF00685"/>
    </source>
</evidence>
<evidence type="ECO:0000313" key="4">
    <source>
        <dbReference type="Proteomes" id="UP001346149"/>
    </source>
</evidence>
<name>A0AAN7LQ48_TRANT</name>
<dbReference type="InterPro" id="IPR000863">
    <property type="entry name" value="Sulfotransferase_dom"/>
</dbReference>
<protein>
    <recommendedName>
        <fullName evidence="1">Sulfotransferase</fullName>
        <ecNumber evidence="1">2.8.2.-</ecNumber>
    </recommendedName>
</protein>
<dbReference type="InterPro" id="IPR027417">
    <property type="entry name" value="P-loop_NTPase"/>
</dbReference>
<gene>
    <name evidence="3" type="ORF">SAY86_020168</name>
</gene>
<keyword evidence="1" id="KW-0808">Transferase</keyword>
<keyword evidence="4" id="KW-1185">Reference proteome</keyword>
<evidence type="ECO:0000256" key="1">
    <source>
        <dbReference type="RuleBase" id="RU361155"/>
    </source>
</evidence>